<evidence type="ECO:0000313" key="2">
    <source>
        <dbReference type="Proteomes" id="UP000218644"/>
    </source>
</evidence>
<accession>A0A2A2ATI0</accession>
<protein>
    <submittedName>
        <fullName evidence="1">Uncharacterized protein</fullName>
    </submittedName>
</protein>
<dbReference type="AlphaFoldDB" id="A0A2A2ATI0"/>
<organism evidence="1 2">
    <name type="scientific">Vandammella animalimorsus</name>
    <dbReference type="NCBI Taxonomy" id="2029117"/>
    <lineage>
        <taxon>Bacteria</taxon>
        <taxon>Pseudomonadati</taxon>
        <taxon>Pseudomonadota</taxon>
        <taxon>Betaproteobacteria</taxon>
        <taxon>Burkholderiales</taxon>
        <taxon>Comamonadaceae</taxon>
        <taxon>Vandammella</taxon>
    </lineage>
</organism>
<gene>
    <name evidence="1" type="ORF">CK623_02610</name>
</gene>
<dbReference type="Proteomes" id="UP000218644">
    <property type="component" value="Unassembled WGS sequence"/>
</dbReference>
<comment type="caution">
    <text evidence="1">The sequence shown here is derived from an EMBL/GenBank/DDBJ whole genome shotgun (WGS) entry which is preliminary data.</text>
</comment>
<proteinExistence type="predicted"/>
<evidence type="ECO:0000313" key="1">
    <source>
        <dbReference type="EMBL" id="PAT41156.1"/>
    </source>
</evidence>
<dbReference type="EMBL" id="NSJD01000002">
    <property type="protein sequence ID" value="PAT41156.1"/>
    <property type="molecule type" value="Genomic_DNA"/>
</dbReference>
<reference evidence="1 2" key="1">
    <citation type="submission" date="2017-08" db="EMBL/GenBank/DDBJ databases">
        <title>WGS of Clinical strains of the CDC Group NO-1 linked to zoonotic infections in humans.</title>
        <authorList>
            <person name="Bernier A.-M."/>
            <person name="Bernard K."/>
        </authorList>
    </citation>
    <scope>NUCLEOTIDE SEQUENCE [LARGE SCALE GENOMIC DNA]</scope>
    <source>
        <strain evidence="1 2">NML79-0751</strain>
    </source>
</reference>
<sequence length="153" mass="17311">MRITLIGCPRQTAGSGINHLHFELVILDDFLGSSGNHSIGLQDQTLWQATIDKAPRMGRNATQLVAFIVHSKIQHRQEWLLEIALQFLVSNLHWSHKVWRRLIQGINHCQIAHRHGNAIVNVIVQRVGQELDQDRAFVLTANHRKSSPAIDGL</sequence>
<name>A0A2A2ATI0_9BURK</name>